<dbReference type="CDD" id="cd02516">
    <property type="entry name" value="CDP-ME_synthetase"/>
    <property type="match status" value="1"/>
</dbReference>
<keyword evidence="2 3" id="KW-0548">Nucleotidyltransferase</keyword>
<dbReference type="Pfam" id="PF01128">
    <property type="entry name" value="IspD"/>
    <property type="match status" value="1"/>
</dbReference>
<feature type="site" description="Positions MEP for the nucleophilic attack" evidence="3">
    <location>
        <position position="206"/>
    </location>
</feature>
<dbReference type="Gene3D" id="3.90.550.10">
    <property type="entry name" value="Spore Coat Polysaccharide Biosynthesis Protein SpsA, Chain A"/>
    <property type="match status" value="1"/>
</dbReference>
<dbReference type="AlphaFoldDB" id="A0A3E1NMI5"/>
<comment type="similarity">
    <text evidence="3">Belongs to the IspD/TarI cytidylyltransferase family. IspD subfamily.</text>
</comment>
<dbReference type="InterPro" id="IPR034683">
    <property type="entry name" value="IspD/TarI"/>
</dbReference>
<evidence type="ECO:0000256" key="1">
    <source>
        <dbReference type="ARBA" id="ARBA00022679"/>
    </source>
</evidence>
<comment type="catalytic activity">
    <reaction evidence="3">
        <text>2-C-methyl-D-erythritol 4-phosphate + CTP + H(+) = 4-CDP-2-C-methyl-D-erythritol + diphosphate</text>
        <dbReference type="Rhea" id="RHEA:13429"/>
        <dbReference type="ChEBI" id="CHEBI:15378"/>
        <dbReference type="ChEBI" id="CHEBI:33019"/>
        <dbReference type="ChEBI" id="CHEBI:37563"/>
        <dbReference type="ChEBI" id="CHEBI:57823"/>
        <dbReference type="ChEBI" id="CHEBI:58262"/>
        <dbReference type="EC" id="2.7.7.60"/>
    </reaction>
</comment>
<evidence type="ECO:0000256" key="3">
    <source>
        <dbReference type="HAMAP-Rule" id="MF_00108"/>
    </source>
</evidence>
<dbReference type="InterPro" id="IPR029044">
    <property type="entry name" value="Nucleotide-diphossugar_trans"/>
</dbReference>
<dbReference type="FunFam" id="3.90.550.10:FF:000003">
    <property type="entry name" value="2-C-methyl-D-erythritol 4-phosphate cytidylyltransferase"/>
    <property type="match status" value="1"/>
</dbReference>
<feature type="site" description="Transition state stabilizer" evidence="3">
    <location>
        <position position="15"/>
    </location>
</feature>
<comment type="caution">
    <text evidence="4">The sequence shown here is derived from an EMBL/GenBank/DDBJ whole genome shotgun (WGS) entry which is preliminary data.</text>
</comment>
<dbReference type="HAMAP" id="MF_00108">
    <property type="entry name" value="IspD"/>
    <property type="match status" value="1"/>
</dbReference>
<dbReference type="NCBIfam" id="NF001186">
    <property type="entry name" value="PRK00155.2-3"/>
    <property type="match status" value="1"/>
</dbReference>
<evidence type="ECO:0000256" key="2">
    <source>
        <dbReference type="ARBA" id="ARBA00022695"/>
    </source>
</evidence>
<dbReference type="EC" id="2.7.7.60" evidence="3"/>
<feature type="site" description="Transition state stabilizer" evidence="3">
    <location>
        <position position="22"/>
    </location>
</feature>
<dbReference type="PANTHER" id="PTHR32125:SF4">
    <property type="entry name" value="2-C-METHYL-D-ERYTHRITOL 4-PHOSPHATE CYTIDYLYLTRANSFERASE, CHLOROPLASTIC"/>
    <property type="match status" value="1"/>
</dbReference>
<keyword evidence="3" id="KW-0414">Isoprene biosynthesis</keyword>
<protein>
    <recommendedName>
        <fullName evidence="3">2-C-methyl-D-erythritol 4-phosphate cytidylyltransferase</fullName>
        <ecNumber evidence="3">2.7.7.60</ecNumber>
    </recommendedName>
    <alternativeName>
        <fullName evidence="3">4-diphosphocytidyl-2C-methyl-D-erythritol synthase</fullName>
    </alternativeName>
    <alternativeName>
        <fullName evidence="3">MEP cytidylyltransferase</fullName>
        <shortName evidence="3">MCT</shortName>
    </alternativeName>
</protein>
<sequence length="225" mass="24714">MKKYAVIVAGGSGTRMASAVPKQFLLLQQQPVLWHTLQAFLEAFEDIHIIVVLPAMHLEAGQAIAQSLSDSARITLTEGGATRFHSVQKGLQLVKEEAVIFVHDGVRCLVSPRLIRQCYTQALEQGSAIPAVAATDSIRIVSTNQTHQVADRNLVRIIQTPQTFHSAILLPAFEQAYSDAFTDEATVVEATGQTVYLIEGEYNNIKITRPADLLLAEQLLAERNR</sequence>
<gene>
    <name evidence="3" type="primary">ispD</name>
    <name evidence="4" type="ORF">DXN05_10240</name>
</gene>
<organism evidence="4 5">
    <name type="scientific">Deminuibacter soli</name>
    <dbReference type="NCBI Taxonomy" id="2291815"/>
    <lineage>
        <taxon>Bacteria</taxon>
        <taxon>Pseudomonadati</taxon>
        <taxon>Bacteroidota</taxon>
        <taxon>Chitinophagia</taxon>
        <taxon>Chitinophagales</taxon>
        <taxon>Chitinophagaceae</taxon>
        <taxon>Deminuibacter</taxon>
    </lineage>
</organism>
<dbReference type="PANTHER" id="PTHR32125">
    <property type="entry name" value="2-C-METHYL-D-ERYTHRITOL 4-PHOSPHATE CYTIDYLYLTRANSFERASE, CHLOROPLASTIC"/>
    <property type="match status" value="1"/>
</dbReference>
<dbReference type="UniPathway" id="UPA00056">
    <property type="reaction ID" value="UER00093"/>
</dbReference>
<name>A0A3E1NMI5_9BACT</name>
<proteinExistence type="inferred from homology"/>
<dbReference type="NCBIfam" id="TIGR00453">
    <property type="entry name" value="ispD"/>
    <property type="match status" value="1"/>
</dbReference>
<dbReference type="RefSeq" id="WP_116847106.1">
    <property type="nucleotide sequence ID" value="NZ_QTJU01000002.1"/>
</dbReference>
<keyword evidence="5" id="KW-1185">Reference proteome</keyword>
<comment type="pathway">
    <text evidence="3">Isoprenoid biosynthesis; isopentenyl diphosphate biosynthesis via DXP pathway; isopentenyl diphosphate from 1-deoxy-D-xylulose 5-phosphate: step 2/6.</text>
</comment>
<feature type="site" description="Positions MEP for the nucleophilic attack" evidence="3">
    <location>
        <position position="152"/>
    </location>
</feature>
<keyword evidence="1 3" id="KW-0808">Transferase</keyword>
<comment type="function">
    <text evidence="3">Catalyzes the formation of 4-diphosphocytidyl-2-C-methyl-D-erythritol from CTP and 2-C-methyl-D-erythritol 4-phosphate (MEP).</text>
</comment>
<dbReference type="OrthoDB" id="9806837at2"/>
<dbReference type="GO" id="GO:0050518">
    <property type="term" value="F:2-C-methyl-D-erythritol 4-phosphate cytidylyltransferase activity"/>
    <property type="evidence" value="ECO:0007669"/>
    <property type="project" value="UniProtKB-UniRule"/>
</dbReference>
<evidence type="ECO:0000313" key="4">
    <source>
        <dbReference type="EMBL" id="RFM29122.1"/>
    </source>
</evidence>
<dbReference type="InterPro" id="IPR050088">
    <property type="entry name" value="IspD/TarI_cytidylyltransf_bact"/>
</dbReference>
<evidence type="ECO:0000313" key="5">
    <source>
        <dbReference type="Proteomes" id="UP000261284"/>
    </source>
</evidence>
<dbReference type="EMBL" id="QTJU01000002">
    <property type="protein sequence ID" value="RFM29122.1"/>
    <property type="molecule type" value="Genomic_DNA"/>
</dbReference>
<dbReference type="GO" id="GO:0019288">
    <property type="term" value="P:isopentenyl diphosphate biosynthetic process, methylerythritol 4-phosphate pathway"/>
    <property type="evidence" value="ECO:0007669"/>
    <property type="project" value="UniProtKB-UniRule"/>
</dbReference>
<reference evidence="4 5" key="1">
    <citation type="submission" date="2018-08" db="EMBL/GenBank/DDBJ databases">
        <title>Chitinophagaceae sp. K23C18032701, a novel bacterium isolated from forest soil.</title>
        <authorList>
            <person name="Wang C."/>
        </authorList>
    </citation>
    <scope>NUCLEOTIDE SEQUENCE [LARGE SCALE GENOMIC DNA]</scope>
    <source>
        <strain evidence="4 5">K23C18032701</strain>
    </source>
</reference>
<dbReference type="Proteomes" id="UP000261284">
    <property type="component" value="Unassembled WGS sequence"/>
</dbReference>
<dbReference type="InterPro" id="IPR001228">
    <property type="entry name" value="IspD"/>
</dbReference>
<dbReference type="SUPFAM" id="SSF53448">
    <property type="entry name" value="Nucleotide-diphospho-sugar transferases"/>
    <property type="match status" value="1"/>
</dbReference>
<accession>A0A3E1NMI5</accession>